<dbReference type="InterPro" id="IPR002575">
    <property type="entry name" value="Aminoglycoside_PTrfase"/>
</dbReference>
<evidence type="ECO:0000313" key="3">
    <source>
        <dbReference type="Proteomes" id="UP001596174"/>
    </source>
</evidence>
<evidence type="ECO:0000313" key="2">
    <source>
        <dbReference type="EMBL" id="MFC5909694.1"/>
    </source>
</evidence>
<dbReference type="Gene3D" id="3.90.1200.10">
    <property type="match status" value="1"/>
</dbReference>
<organism evidence="2 3">
    <name type="scientific">Streptacidiphilus monticola</name>
    <dbReference type="NCBI Taxonomy" id="2161674"/>
    <lineage>
        <taxon>Bacteria</taxon>
        <taxon>Bacillati</taxon>
        <taxon>Actinomycetota</taxon>
        <taxon>Actinomycetes</taxon>
        <taxon>Kitasatosporales</taxon>
        <taxon>Streptomycetaceae</taxon>
        <taxon>Streptacidiphilus</taxon>
    </lineage>
</organism>
<dbReference type="RefSeq" id="WP_380585707.1">
    <property type="nucleotide sequence ID" value="NZ_JBHSQJ010000084.1"/>
</dbReference>
<comment type="caution">
    <text evidence="2">The sequence shown here is derived from an EMBL/GenBank/DDBJ whole genome shotgun (WGS) entry which is preliminary data.</text>
</comment>
<dbReference type="Gene3D" id="3.30.200.20">
    <property type="entry name" value="Phosphorylase Kinase, domain 1"/>
    <property type="match status" value="1"/>
</dbReference>
<keyword evidence="3" id="KW-1185">Reference proteome</keyword>
<protein>
    <submittedName>
        <fullName evidence="2">Phosphotransferase</fullName>
    </submittedName>
</protein>
<dbReference type="PANTHER" id="PTHR21310:SF42">
    <property type="entry name" value="BIFUNCTIONAL AAC_APH"/>
    <property type="match status" value="1"/>
</dbReference>
<proteinExistence type="predicted"/>
<feature type="domain" description="Aminoglycoside phosphotransferase" evidence="1">
    <location>
        <begin position="21"/>
        <end position="267"/>
    </location>
</feature>
<dbReference type="Proteomes" id="UP001596174">
    <property type="component" value="Unassembled WGS sequence"/>
</dbReference>
<dbReference type="PANTHER" id="PTHR21310">
    <property type="entry name" value="AMINOGLYCOSIDE PHOSPHOTRANSFERASE-RELATED-RELATED"/>
    <property type="match status" value="1"/>
</dbReference>
<dbReference type="EMBL" id="JBHSQJ010000084">
    <property type="protein sequence ID" value="MFC5909694.1"/>
    <property type="molecule type" value="Genomic_DNA"/>
</dbReference>
<reference evidence="3" key="1">
    <citation type="journal article" date="2019" name="Int. J. Syst. Evol. Microbiol.">
        <title>The Global Catalogue of Microorganisms (GCM) 10K type strain sequencing project: providing services to taxonomists for standard genome sequencing and annotation.</title>
        <authorList>
            <consortium name="The Broad Institute Genomics Platform"/>
            <consortium name="The Broad Institute Genome Sequencing Center for Infectious Disease"/>
            <person name="Wu L."/>
            <person name="Ma J."/>
        </authorList>
    </citation>
    <scope>NUCLEOTIDE SEQUENCE [LARGE SCALE GENOMIC DNA]</scope>
    <source>
        <strain evidence="3">JCM 4816</strain>
    </source>
</reference>
<dbReference type="SUPFAM" id="SSF56112">
    <property type="entry name" value="Protein kinase-like (PK-like)"/>
    <property type="match status" value="1"/>
</dbReference>
<dbReference type="InterPro" id="IPR051678">
    <property type="entry name" value="AGP_Transferase"/>
</dbReference>
<sequence>MAGVPVRAVLARYDLGALLSAERVGQGLLSRVLRVRTEAGEFALKLYLNDTGQASGPVIAGQHRAVAALAAHGVPAVAPLPAREGRTLVLVRGRRYALFPWVPGGPAPAAYASEQARELGTVLGRAHARLADFQPTPVRQVRESADPARTLAEIDHLLARARLHQPREDVDLLAEHHLRVRRELLRAHADARPARDEVPPEGWVHGDFHPLNVLYRDGRLVAMIDWDRLGVRPRAEEAVRAATQFFARADGVLDLARVREYARAYRTASGTPVSDVRLAVRRVWWERLNDFWMLRWRYARGDSRPSSLFPAAAAQILWWTEDYQQVLDAYTN</sequence>
<evidence type="ECO:0000259" key="1">
    <source>
        <dbReference type="Pfam" id="PF01636"/>
    </source>
</evidence>
<dbReference type="Pfam" id="PF01636">
    <property type="entry name" value="APH"/>
    <property type="match status" value="1"/>
</dbReference>
<name>A0ABW1G7Q9_9ACTN</name>
<gene>
    <name evidence="2" type="ORF">ACFP3V_21070</name>
</gene>
<accession>A0ABW1G7Q9</accession>
<dbReference type="InterPro" id="IPR011009">
    <property type="entry name" value="Kinase-like_dom_sf"/>
</dbReference>